<keyword evidence="5 7" id="KW-0472">Membrane</keyword>
<proteinExistence type="predicted"/>
<dbReference type="InterPro" id="IPR020846">
    <property type="entry name" value="MFS_dom"/>
</dbReference>
<dbReference type="PANTHER" id="PTHR11662">
    <property type="entry name" value="SOLUTE CARRIER FAMILY 17"/>
    <property type="match status" value="1"/>
</dbReference>
<evidence type="ECO:0000256" key="1">
    <source>
        <dbReference type="ARBA" id="ARBA00004651"/>
    </source>
</evidence>
<feature type="transmembrane region" description="Helical" evidence="7">
    <location>
        <begin position="106"/>
        <end position="129"/>
    </location>
</feature>
<sequence>MGSQYGIPSYPSPTSRRTAARAGPINPTIAKEEPVSLQEEASGRGAVGAPYAAPASDGAVPVGRTNVRWKLFVLLLVLVTINYVDRGSISVALPLIQKDFKLSHSLVGLLLSAFFWSYAAMQVPVGWLIDRFGPRKVVTASCVGWGAATAASGLTGGFTSMFIARLGIGVTEAGVMPAGGKLNAIWMHSRERGRGATILDAGAPLGAGVGGILVTGLIAAFGGWRMAFIVAGLATALLGAAVWWYVRDSPRQHRGVNEAEVEYIEASHRAEDEQARAGGSTTRRGLLPYLRFRSFWAMCLGWLGFNGVFYGLLTWGPLYLSEAKGFKLASIGWSTFVIFGAGFVGEILGGLLADRLRARGYRTNVVMRSMLGIASLVVVAGLVGVTTVSTPITAVVLLSVVLFFLRWVGLFWSVPATLGGRTNAGILGAAMNLGGNIAGFVTPIAVGFIVGATGGYTGALLYFVGAAVLMGASVLTLDYSKRLPV</sequence>
<dbReference type="PANTHER" id="PTHR11662:SF399">
    <property type="entry name" value="FI19708P1-RELATED"/>
    <property type="match status" value="1"/>
</dbReference>
<feature type="transmembrane region" description="Helical" evidence="7">
    <location>
        <begin position="294"/>
        <end position="313"/>
    </location>
</feature>
<evidence type="ECO:0000256" key="2">
    <source>
        <dbReference type="ARBA" id="ARBA00022475"/>
    </source>
</evidence>
<dbReference type="PIRSF" id="PIRSF002808">
    <property type="entry name" value="Hexose_phosphate_transp"/>
    <property type="match status" value="1"/>
</dbReference>
<evidence type="ECO:0000313" key="9">
    <source>
        <dbReference type="EMBL" id="MBU3062717.1"/>
    </source>
</evidence>
<feature type="transmembrane region" description="Helical" evidence="7">
    <location>
        <begin position="227"/>
        <end position="246"/>
    </location>
</feature>
<feature type="transmembrane region" description="Helical" evidence="7">
    <location>
        <begin position="365"/>
        <end position="386"/>
    </location>
</feature>
<evidence type="ECO:0000256" key="6">
    <source>
        <dbReference type="SAM" id="MobiDB-lite"/>
    </source>
</evidence>
<feature type="transmembrane region" description="Helical" evidence="7">
    <location>
        <begin position="392"/>
        <end position="414"/>
    </location>
</feature>
<accession>A0ABS6AXE5</accession>
<dbReference type="Pfam" id="PF07690">
    <property type="entry name" value="MFS_1"/>
    <property type="match status" value="1"/>
</dbReference>
<evidence type="ECO:0000256" key="7">
    <source>
        <dbReference type="SAM" id="Phobius"/>
    </source>
</evidence>
<evidence type="ECO:0000256" key="5">
    <source>
        <dbReference type="ARBA" id="ARBA00023136"/>
    </source>
</evidence>
<dbReference type="InterPro" id="IPR050382">
    <property type="entry name" value="MFS_Na/Anion_cotransporter"/>
</dbReference>
<keyword evidence="2" id="KW-1003">Cell membrane</keyword>
<dbReference type="InterPro" id="IPR036259">
    <property type="entry name" value="MFS_trans_sf"/>
</dbReference>
<dbReference type="CDD" id="cd17319">
    <property type="entry name" value="MFS_ExuT_GudP_like"/>
    <property type="match status" value="1"/>
</dbReference>
<organism evidence="9 10">
    <name type="scientific">Nocardia albiluteola</name>
    <dbReference type="NCBI Taxonomy" id="2842303"/>
    <lineage>
        <taxon>Bacteria</taxon>
        <taxon>Bacillati</taxon>
        <taxon>Actinomycetota</taxon>
        <taxon>Actinomycetes</taxon>
        <taxon>Mycobacteriales</taxon>
        <taxon>Nocardiaceae</taxon>
        <taxon>Nocardia</taxon>
    </lineage>
</organism>
<evidence type="ECO:0000256" key="4">
    <source>
        <dbReference type="ARBA" id="ARBA00022989"/>
    </source>
</evidence>
<evidence type="ECO:0000313" key="10">
    <source>
        <dbReference type="Proteomes" id="UP000733379"/>
    </source>
</evidence>
<gene>
    <name evidence="9" type="ORF">KO481_14445</name>
</gene>
<dbReference type="InterPro" id="IPR011701">
    <property type="entry name" value="MFS"/>
</dbReference>
<keyword evidence="4 7" id="KW-1133">Transmembrane helix</keyword>
<dbReference type="Gene3D" id="1.20.1250.20">
    <property type="entry name" value="MFS general substrate transporter like domains"/>
    <property type="match status" value="2"/>
</dbReference>
<feature type="transmembrane region" description="Helical" evidence="7">
    <location>
        <begin position="162"/>
        <end position="180"/>
    </location>
</feature>
<feature type="transmembrane region" description="Helical" evidence="7">
    <location>
        <begin position="67"/>
        <end position="85"/>
    </location>
</feature>
<reference evidence="9 10" key="1">
    <citation type="submission" date="2021-06" db="EMBL/GenBank/DDBJ databases">
        <title>Actinomycetes sequencing.</title>
        <authorList>
            <person name="Shan Q."/>
        </authorList>
    </citation>
    <scope>NUCLEOTIDE SEQUENCE [LARGE SCALE GENOMIC DNA]</scope>
    <source>
        <strain evidence="9 10">NEAU-G5</strain>
    </source>
</reference>
<dbReference type="PROSITE" id="PS50850">
    <property type="entry name" value="MFS"/>
    <property type="match status" value="1"/>
</dbReference>
<protein>
    <submittedName>
        <fullName evidence="9">MFS transporter</fullName>
    </submittedName>
</protein>
<name>A0ABS6AXE5_9NOCA</name>
<comment type="caution">
    <text evidence="9">The sequence shown here is derived from an EMBL/GenBank/DDBJ whole genome shotgun (WGS) entry which is preliminary data.</text>
</comment>
<keyword evidence="10" id="KW-1185">Reference proteome</keyword>
<feature type="transmembrane region" description="Helical" evidence="7">
    <location>
        <begin position="456"/>
        <end position="477"/>
    </location>
</feature>
<feature type="transmembrane region" description="Helical" evidence="7">
    <location>
        <begin position="201"/>
        <end position="221"/>
    </location>
</feature>
<feature type="region of interest" description="Disordered" evidence="6">
    <location>
        <begin position="1"/>
        <end position="21"/>
    </location>
</feature>
<feature type="domain" description="Major facilitator superfamily (MFS) profile" evidence="8">
    <location>
        <begin position="71"/>
        <end position="483"/>
    </location>
</feature>
<dbReference type="EMBL" id="JAHKNI010000004">
    <property type="protein sequence ID" value="MBU3062717.1"/>
    <property type="molecule type" value="Genomic_DNA"/>
</dbReference>
<comment type="subcellular location">
    <subcellularLocation>
        <location evidence="1">Cell membrane</location>
        <topology evidence="1">Multi-pass membrane protein</topology>
    </subcellularLocation>
</comment>
<feature type="transmembrane region" description="Helical" evidence="7">
    <location>
        <begin position="333"/>
        <end position="353"/>
    </location>
</feature>
<keyword evidence="3 7" id="KW-0812">Transmembrane</keyword>
<dbReference type="Proteomes" id="UP000733379">
    <property type="component" value="Unassembled WGS sequence"/>
</dbReference>
<evidence type="ECO:0000259" key="8">
    <source>
        <dbReference type="PROSITE" id="PS50850"/>
    </source>
</evidence>
<feature type="transmembrane region" description="Helical" evidence="7">
    <location>
        <begin position="426"/>
        <end position="450"/>
    </location>
</feature>
<evidence type="ECO:0000256" key="3">
    <source>
        <dbReference type="ARBA" id="ARBA00022692"/>
    </source>
</evidence>
<dbReference type="InterPro" id="IPR000849">
    <property type="entry name" value="Sugar_P_transporter"/>
</dbReference>
<dbReference type="SUPFAM" id="SSF103473">
    <property type="entry name" value="MFS general substrate transporter"/>
    <property type="match status" value="1"/>
</dbReference>